<evidence type="ECO:0000259" key="1">
    <source>
        <dbReference type="Pfam" id="PF23843"/>
    </source>
</evidence>
<accession>A0A557QLS6</accession>
<feature type="domain" description="DUF7210" evidence="1">
    <location>
        <begin position="9"/>
        <end position="40"/>
    </location>
</feature>
<sequence>MAKAKHEATCQIEHDGKPYAEGDTIPLTDEQAAALIACGAVVVAGKADAKAPAEPAPEADAEQAE</sequence>
<organism evidence="2 3">
    <name type="scientific">Denitromonas halophila</name>
    <dbReference type="NCBI Taxonomy" id="1629404"/>
    <lineage>
        <taxon>Bacteria</taxon>
        <taxon>Pseudomonadati</taxon>
        <taxon>Pseudomonadota</taxon>
        <taxon>Betaproteobacteria</taxon>
        <taxon>Rhodocyclales</taxon>
        <taxon>Zoogloeaceae</taxon>
        <taxon>Denitromonas</taxon>
    </lineage>
</organism>
<dbReference type="RefSeq" id="WP_144310142.1">
    <property type="nucleotide sequence ID" value="NZ_VMNK01000014.1"/>
</dbReference>
<keyword evidence="3" id="KW-1185">Reference proteome</keyword>
<evidence type="ECO:0000313" key="3">
    <source>
        <dbReference type="Proteomes" id="UP000319502"/>
    </source>
</evidence>
<evidence type="ECO:0000313" key="2">
    <source>
        <dbReference type="EMBL" id="TVO53853.1"/>
    </source>
</evidence>
<proteinExistence type="predicted"/>
<dbReference type="Pfam" id="PF23843">
    <property type="entry name" value="DUF7210"/>
    <property type="match status" value="1"/>
</dbReference>
<name>A0A557QLS6_9RHOO</name>
<dbReference type="AlphaFoldDB" id="A0A557QLS6"/>
<reference evidence="2 3" key="1">
    <citation type="submission" date="2019-07" db="EMBL/GenBank/DDBJ databases">
        <title>The pathways for chlorine oxyanion respiration interact through the shared metabolite chlorate.</title>
        <authorList>
            <person name="Barnum T.P."/>
            <person name="Cheng Y."/>
            <person name="Hill K.A."/>
            <person name="Lucas L.N."/>
            <person name="Carlson H.K."/>
            <person name="Coates J.D."/>
        </authorList>
    </citation>
    <scope>NUCLEOTIDE SEQUENCE [LARGE SCALE GENOMIC DNA]</scope>
    <source>
        <strain evidence="2 3">SFB-3</strain>
    </source>
</reference>
<gene>
    <name evidence="2" type="ORF">FHP91_13735</name>
</gene>
<dbReference type="EMBL" id="VMNK01000014">
    <property type="protein sequence ID" value="TVO53853.1"/>
    <property type="molecule type" value="Genomic_DNA"/>
</dbReference>
<comment type="caution">
    <text evidence="2">The sequence shown here is derived from an EMBL/GenBank/DDBJ whole genome shotgun (WGS) entry which is preliminary data.</text>
</comment>
<protein>
    <recommendedName>
        <fullName evidence="1">DUF7210 domain-containing protein</fullName>
    </recommendedName>
</protein>
<dbReference type="Proteomes" id="UP000319502">
    <property type="component" value="Unassembled WGS sequence"/>
</dbReference>
<dbReference type="InterPro" id="IPR055634">
    <property type="entry name" value="DUF7210"/>
</dbReference>